<reference evidence="3" key="1">
    <citation type="submission" date="2020-05" db="EMBL/GenBank/DDBJ databases">
        <title>Mycena genomes resolve the evolution of fungal bioluminescence.</title>
        <authorList>
            <person name="Tsai I.J."/>
        </authorList>
    </citation>
    <scope>NUCLEOTIDE SEQUENCE</scope>
    <source>
        <strain evidence="3">160909Yilan</strain>
    </source>
</reference>
<dbReference type="Pfam" id="PF24137">
    <property type="entry name" value="DA_N"/>
    <property type="match status" value="1"/>
</dbReference>
<name>A0A8H6XU52_9AGAR</name>
<dbReference type="InterPro" id="IPR057722">
    <property type="entry name" value="AsqO/PenF-like_C"/>
</dbReference>
<dbReference type="InterPro" id="IPR056402">
    <property type="entry name" value="DA_N"/>
</dbReference>
<gene>
    <name evidence="3" type="ORF">MSAN_01872700</name>
</gene>
<keyword evidence="4" id="KW-1185">Reference proteome</keyword>
<evidence type="ECO:0000259" key="2">
    <source>
        <dbReference type="Pfam" id="PF25581"/>
    </source>
</evidence>
<feature type="domain" description="AsqO/PenF-like C-terminal" evidence="2">
    <location>
        <begin position="234"/>
        <end position="367"/>
    </location>
</feature>
<comment type="caution">
    <text evidence="3">The sequence shown here is derived from an EMBL/GenBank/DDBJ whole genome shotgun (WGS) entry which is preliminary data.</text>
</comment>
<evidence type="ECO:0000313" key="4">
    <source>
        <dbReference type="Proteomes" id="UP000623467"/>
    </source>
</evidence>
<dbReference type="OrthoDB" id="5344254at2759"/>
<evidence type="ECO:0000259" key="1">
    <source>
        <dbReference type="Pfam" id="PF24137"/>
    </source>
</evidence>
<dbReference type="SUPFAM" id="SSF159245">
    <property type="entry name" value="AttH-like"/>
    <property type="match status" value="1"/>
</dbReference>
<dbReference type="Proteomes" id="UP000623467">
    <property type="component" value="Unassembled WGS sequence"/>
</dbReference>
<organism evidence="3 4">
    <name type="scientific">Mycena sanguinolenta</name>
    <dbReference type="NCBI Taxonomy" id="230812"/>
    <lineage>
        <taxon>Eukaryota</taxon>
        <taxon>Fungi</taxon>
        <taxon>Dikarya</taxon>
        <taxon>Basidiomycota</taxon>
        <taxon>Agaricomycotina</taxon>
        <taxon>Agaricomycetes</taxon>
        <taxon>Agaricomycetidae</taxon>
        <taxon>Agaricales</taxon>
        <taxon>Marasmiineae</taxon>
        <taxon>Mycenaceae</taxon>
        <taxon>Mycena</taxon>
    </lineage>
</organism>
<evidence type="ECO:0000313" key="3">
    <source>
        <dbReference type="EMBL" id="KAF7346447.1"/>
    </source>
</evidence>
<accession>A0A8H6XU52</accession>
<protein>
    <submittedName>
        <fullName evidence="3">Hydroxyneurosporene synthase</fullName>
    </submittedName>
</protein>
<dbReference type="EMBL" id="JACAZH010000019">
    <property type="protein sequence ID" value="KAF7346447.1"/>
    <property type="molecule type" value="Genomic_DNA"/>
</dbReference>
<dbReference type="AlphaFoldDB" id="A0A8H6XU52"/>
<sequence length="371" mass="39216">MQTVLKLVEWMGALAGLSSTKTYYHLSSKAVDGPSNVDYIATDTNFNAPHLHPVNTSSYDLWYFDAVSTDPSSNASVVIVFFDIAPGAFPFAGSANSTLTASIATTFPNGTLMAGSVLATHATVVAEGEGVSGNWHGSGLYWTYDASSGAYDVFIDAPELAMKGSVHFARNTPPRYTCGPASAGTNMQIFPGAGYANAMPDAVVSVDLVVGGTPLVFEGAGYQDQGWGPQPFSSTVRSWYWGHGRVGPYSVVWFDIMTPGGIEYVSAYASKGEEVLTLSCHPESTRARPKGEKATFPPIHGGPKPTGYHVTLDLGEEGTMHMDVSVVNPVIAFPEYMRAIAYIDGSVVGRDGVVGEPMGGVALLEEFTLPA</sequence>
<dbReference type="Pfam" id="PF25581">
    <property type="entry name" value="AsqO_C"/>
    <property type="match status" value="1"/>
</dbReference>
<proteinExistence type="predicted"/>
<feature type="domain" description="Diels-Alderase N-terminal" evidence="1">
    <location>
        <begin position="25"/>
        <end position="227"/>
    </location>
</feature>